<evidence type="ECO:0000256" key="2">
    <source>
        <dbReference type="ARBA" id="ARBA00022525"/>
    </source>
</evidence>
<dbReference type="Pfam" id="PF03782">
    <property type="entry name" value="AMOP"/>
    <property type="match status" value="1"/>
</dbReference>
<evidence type="ECO:0000256" key="4">
    <source>
        <dbReference type="ARBA" id="ARBA00023157"/>
    </source>
</evidence>
<evidence type="ECO:0000313" key="6">
    <source>
        <dbReference type="Proteomes" id="UP000695022"/>
    </source>
</evidence>
<evidence type="ECO:0000256" key="1">
    <source>
        <dbReference type="ARBA" id="ARBA00004613"/>
    </source>
</evidence>
<dbReference type="PROSITE" id="PS50856">
    <property type="entry name" value="AMOP"/>
    <property type="match status" value="1"/>
</dbReference>
<evidence type="ECO:0000256" key="3">
    <source>
        <dbReference type="ARBA" id="ARBA00022729"/>
    </source>
</evidence>
<dbReference type="Proteomes" id="UP000695022">
    <property type="component" value="Unplaced"/>
</dbReference>
<evidence type="ECO:0000259" key="5">
    <source>
        <dbReference type="PROSITE" id="PS50856"/>
    </source>
</evidence>
<keyword evidence="2" id="KW-0964">Secreted</keyword>
<keyword evidence="4" id="KW-1015">Disulfide bond</keyword>
<comment type="subcellular location">
    <subcellularLocation>
        <location evidence="1">Secreted</location>
    </subcellularLocation>
</comment>
<dbReference type="RefSeq" id="XP_014680326.1">
    <property type="nucleotide sequence ID" value="XM_014824840.1"/>
</dbReference>
<dbReference type="InterPro" id="IPR005533">
    <property type="entry name" value="AMOP_dom"/>
</dbReference>
<feature type="domain" description="AMOP" evidence="5">
    <location>
        <begin position="1"/>
        <end position="93"/>
    </location>
</feature>
<name>A0ABM1F7A5_PRICU</name>
<dbReference type="PANTHER" id="PTHR10239">
    <property type="entry name" value="ISTHMIN-2"/>
    <property type="match status" value="1"/>
</dbReference>
<proteinExistence type="predicted"/>
<sequence>VSQGRHHQWRDASGVNERLSVYKPGAHYCIRSLLSEHSSTLASQHCCYDRFMRLLTRGAGAGTPNLISPEISPELHYKVDILPWIICKGDWTR</sequence>
<feature type="non-terminal residue" evidence="7">
    <location>
        <position position="1"/>
    </location>
</feature>
<organism evidence="6 7">
    <name type="scientific">Priapulus caudatus</name>
    <name type="common">Priapulid worm</name>
    <dbReference type="NCBI Taxonomy" id="37621"/>
    <lineage>
        <taxon>Eukaryota</taxon>
        <taxon>Metazoa</taxon>
        <taxon>Ecdysozoa</taxon>
        <taxon>Scalidophora</taxon>
        <taxon>Priapulida</taxon>
        <taxon>Priapulimorpha</taxon>
        <taxon>Priapulimorphida</taxon>
        <taxon>Priapulidae</taxon>
        <taxon>Priapulus</taxon>
    </lineage>
</organism>
<protein>
    <submittedName>
        <fullName evidence="7">Isthmin-1-like</fullName>
    </submittedName>
</protein>
<gene>
    <name evidence="7" type="primary">LOC106820317</name>
</gene>
<dbReference type="InterPro" id="IPR051867">
    <property type="entry name" value="Angio_Inhib/Adhesion_GPCR"/>
</dbReference>
<accession>A0ABM1F7A5</accession>
<keyword evidence="3" id="KW-0732">Signal</keyword>
<dbReference type="PANTHER" id="PTHR10239:SF29">
    <property type="entry name" value="AMOP DOMAIN-CONTAINING PROTEIN"/>
    <property type="match status" value="1"/>
</dbReference>
<dbReference type="GeneID" id="106820317"/>
<dbReference type="SMART" id="SM00723">
    <property type="entry name" value="AMOP"/>
    <property type="match status" value="1"/>
</dbReference>
<keyword evidence="6" id="KW-1185">Reference proteome</keyword>
<reference evidence="7" key="1">
    <citation type="submission" date="2025-08" db="UniProtKB">
        <authorList>
            <consortium name="RefSeq"/>
        </authorList>
    </citation>
    <scope>IDENTIFICATION</scope>
</reference>
<evidence type="ECO:0000313" key="7">
    <source>
        <dbReference type="RefSeq" id="XP_014680326.1"/>
    </source>
</evidence>